<sequence>MGRGGVRRVSSEGRRAGDDGEQGTEEDDGKRRPRGESSEKMTRKRKTGEEASYVPGGAWFTQVREVGTTYLGRRTEVTHIRDLQERGGHGMQPMKLHA</sequence>
<feature type="compositionally biased region" description="Basic and acidic residues" evidence="1">
    <location>
        <begin position="9"/>
        <end position="18"/>
    </location>
</feature>
<reference evidence="2" key="1">
    <citation type="journal article" date="2022" name="bioRxiv">
        <title>Sequencing and chromosome-scale assembly of the giantPleurodeles waltlgenome.</title>
        <authorList>
            <person name="Brown T."/>
            <person name="Elewa A."/>
            <person name="Iarovenko S."/>
            <person name="Subramanian E."/>
            <person name="Araus A.J."/>
            <person name="Petzold A."/>
            <person name="Susuki M."/>
            <person name="Suzuki K.-i.T."/>
            <person name="Hayashi T."/>
            <person name="Toyoda A."/>
            <person name="Oliveira C."/>
            <person name="Osipova E."/>
            <person name="Leigh N.D."/>
            <person name="Simon A."/>
            <person name="Yun M.H."/>
        </authorList>
    </citation>
    <scope>NUCLEOTIDE SEQUENCE</scope>
    <source>
        <strain evidence="2">20211129_DDA</strain>
        <tissue evidence="2">Liver</tissue>
    </source>
</reference>
<evidence type="ECO:0000313" key="2">
    <source>
        <dbReference type="EMBL" id="KAJ1213203.1"/>
    </source>
</evidence>
<dbReference type="Proteomes" id="UP001066276">
    <property type="component" value="Chromosome 1_1"/>
</dbReference>
<evidence type="ECO:0000313" key="3">
    <source>
        <dbReference type="Proteomes" id="UP001066276"/>
    </source>
</evidence>
<evidence type="ECO:0000256" key="1">
    <source>
        <dbReference type="SAM" id="MobiDB-lite"/>
    </source>
</evidence>
<comment type="caution">
    <text evidence="2">The sequence shown here is derived from an EMBL/GenBank/DDBJ whole genome shotgun (WGS) entry which is preliminary data.</text>
</comment>
<dbReference type="AlphaFoldDB" id="A0AAV7WKV3"/>
<feature type="compositionally biased region" description="Basic and acidic residues" evidence="1">
    <location>
        <begin position="28"/>
        <end position="41"/>
    </location>
</feature>
<protein>
    <submittedName>
        <fullName evidence="2">Uncharacterized protein</fullName>
    </submittedName>
</protein>
<accession>A0AAV7WKV3</accession>
<dbReference type="EMBL" id="JANPWB010000001">
    <property type="protein sequence ID" value="KAJ1213203.1"/>
    <property type="molecule type" value="Genomic_DNA"/>
</dbReference>
<organism evidence="2 3">
    <name type="scientific">Pleurodeles waltl</name>
    <name type="common">Iberian ribbed newt</name>
    <dbReference type="NCBI Taxonomy" id="8319"/>
    <lineage>
        <taxon>Eukaryota</taxon>
        <taxon>Metazoa</taxon>
        <taxon>Chordata</taxon>
        <taxon>Craniata</taxon>
        <taxon>Vertebrata</taxon>
        <taxon>Euteleostomi</taxon>
        <taxon>Amphibia</taxon>
        <taxon>Batrachia</taxon>
        <taxon>Caudata</taxon>
        <taxon>Salamandroidea</taxon>
        <taxon>Salamandridae</taxon>
        <taxon>Pleurodelinae</taxon>
        <taxon>Pleurodeles</taxon>
    </lineage>
</organism>
<gene>
    <name evidence="2" type="ORF">NDU88_000842</name>
</gene>
<feature type="region of interest" description="Disordered" evidence="1">
    <location>
        <begin position="1"/>
        <end position="54"/>
    </location>
</feature>
<name>A0AAV7WKV3_PLEWA</name>
<keyword evidence="3" id="KW-1185">Reference proteome</keyword>
<proteinExistence type="predicted"/>